<dbReference type="InterPro" id="IPR006626">
    <property type="entry name" value="PbH1"/>
</dbReference>
<evidence type="ECO:0000259" key="2">
    <source>
        <dbReference type="Pfam" id="PF18962"/>
    </source>
</evidence>
<keyword evidence="4" id="KW-1185">Reference proteome</keyword>
<evidence type="ECO:0000256" key="1">
    <source>
        <dbReference type="ARBA" id="ARBA00022729"/>
    </source>
</evidence>
<evidence type="ECO:0000313" key="4">
    <source>
        <dbReference type="Proteomes" id="UP000297998"/>
    </source>
</evidence>
<comment type="caution">
    <text evidence="3">The sequence shown here is derived from an EMBL/GenBank/DDBJ whole genome shotgun (WGS) entry which is preliminary data.</text>
</comment>
<feature type="domain" description="Secretion system C-terminal sorting" evidence="2">
    <location>
        <begin position="421"/>
        <end position="483"/>
    </location>
</feature>
<gene>
    <name evidence="3" type="ORF">E4J94_04985</name>
</gene>
<protein>
    <submittedName>
        <fullName evidence="3">T9SS type A sorting domain-containing protein</fullName>
    </submittedName>
</protein>
<dbReference type="InterPro" id="IPR026444">
    <property type="entry name" value="Secre_tail"/>
</dbReference>
<dbReference type="Proteomes" id="UP000297998">
    <property type="component" value="Unassembled WGS sequence"/>
</dbReference>
<reference evidence="3 4" key="1">
    <citation type="submission" date="2019-03" db="EMBL/GenBank/DDBJ databases">
        <title>Empedobacter tilapiae sp. nov., isolated from an intestine of Nile tilapia Oreochromis niloticus.</title>
        <authorList>
            <person name="Kim Y.-O."/>
            <person name="Yoon J.-H."/>
        </authorList>
    </citation>
    <scope>NUCLEOTIDE SEQUENCE [LARGE SCALE GENOMIC DNA]</scope>
    <source>
        <strain evidence="3 4">MRS2</strain>
    </source>
</reference>
<dbReference type="AlphaFoldDB" id="A0A4Z1BWK5"/>
<dbReference type="NCBIfam" id="TIGR04183">
    <property type="entry name" value="Por_Secre_tail"/>
    <property type="match status" value="1"/>
</dbReference>
<organism evidence="3 4">
    <name type="scientific">Empedobacter tilapiae</name>
    <dbReference type="NCBI Taxonomy" id="2491114"/>
    <lineage>
        <taxon>Bacteria</taxon>
        <taxon>Pseudomonadati</taxon>
        <taxon>Bacteroidota</taxon>
        <taxon>Flavobacteriia</taxon>
        <taxon>Flavobacteriales</taxon>
        <taxon>Weeksellaceae</taxon>
        <taxon>Empedobacter</taxon>
    </lineage>
</organism>
<dbReference type="Pfam" id="PF18962">
    <property type="entry name" value="Por_Secre_tail"/>
    <property type="match status" value="1"/>
</dbReference>
<dbReference type="InterPro" id="IPR022441">
    <property type="entry name" value="Para_beta_helix_rpt-2"/>
</dbReference>
<dbReference type="EMBL" id="SRPE01000003">
    <property type="protein sequence ID" value="TGN29309.1"/>
    <property type="molecule type" value="Genomic_DNA"/>
</dbReference>
<dbReference type="NCBIfam" id="TIGR03804">
    <property type="entry name" value="para_beta_helix"/>
    <property type="match status" value="1"/>
</dbReference>
<dbReference type="SUPFAM" id="SSF51126">
    <property type="entry name" value="Pectin lyase-like"/>
    <property type="match status" value="1"/>
</dbReference>
<evidence type="ECO:0000313" key="3">
    <source>
        <dbReference type="EMBL" id="TGN29309.1"/>
    </source>
</evidence>
<name>A0A4Z1BWK5_9FLAO</name>
<sequence>MKKTLTFSLAFLGQLLFAQYTTPNDGKTYRISDLDVLTDIITFDESSKQYLLTDDLIISSNDIFLADTDYTLVISEGKLITVAGKIDINAPKEVLFTSDHPGSSYFKGIRLEEGAIATFNHFKMIYGGGIRSLNETFTMDNSEISYQYGGTSTGGAINFSRGNPIIKNSTFKFNKTPAVGSGANQAVALIFENNHLEGNNQENSNRPQINMGPSGNNPTVIRGNTIIGDRALTRVGGVSVSSLLGVTNEAVIENNTIRDNRYGITISGSNSKGKIIGNMLENNNVETNPANGGSGISIYLASNPTTNIIDIFDNQIRGSLWGITNIEKGAFINLGTTERPGNNIFSNNGNGGIVYALYNNSVNNVSAIGNCWIENQKSTEEEVENVIVHQKDNSTLGLVDYSDFLCSNLSTSEITSKKVTLFPNPNNGTFTIETKEKSPYQIFDVNGRLVKQGELKTGKNTIQTGLSKGIYILNTNQDSSKIIVK</sequence>
<dbReference type="InterPro" id="IPR011050">
    <property type="entry name" value="Pectin_lyase_fold/virulence"/>
</dbReference>
<dbReference type="SMART" id="SM00710">
    <property type="entry name" value="PbH1"/>
    <property type="match status" value="4"/>
</dbReference>
<keyword evidence="1" id="KW-0732">Signal</keyword>
<dbReference type="OrthoDB" id="1230183at2"/>
<dbReference type="RefSeq" id="WP_135834761.1">
    <property type="nucleotide sequence ID" value="NZ_CAUQWU010000006.1"/>
</dbReference>
<accession>A0A4Z1BWK5</accession>
<proteinExistence type="predicted"/>